<dbReference type="EMBL" id="LR797468">
    <property type="protein sequence ID" value="CAB4218906.1"/>
    <property type="molecule type" value="Genomic_DNA"/>
</dbReference>
<gene>
    <name evidence="1" type="ORF">UFOVP1605_56</name>
</gene>
<reference evidence="1" key="1">
    <citation type="submission" date="2020-05" db="EMBL/GenBank/DDBJ databases">
        <authorList>
            <person name="Chiriac C."/>
            <person name="Salcher M."/>
            <person name="Ghai R."/>
            <person name="Kavagutti S V."/>
        </authorList>
    </citation>
    <scope>NUCLEOTIDE SEQUENCE</scope>
</reference>
<proteinExistence type="predicted"/>
<accession>A0A6J5SV74</accession>
<evidence type="ECO:0000313" key="1">
    <source>
        <dbReference type="EMBL" id="CAB4218906.1"/>
    </source>
</evidence>
<organism evidence="1">
    <name type="scientific">uncultured Caudovirales phage</name>
    <dbReference type="NCBI Taxonomy" id="2100421"/>
    <lineage>
        <taxon>Viruses</taxon>
        <taxon>Duplodnaviria</taxon>
        <taxon>Heunggongvirae</taxon>
        <taxon>Uroviricota</taxon>
        <taxon>Caudoviricetes</taxon>
        <taxon>Peduoviridae</taxon>
        <taxon>Maltschvirus</taxon>
        <taxon>Maltschvirus maltsch</taxon>
    </lineage>
</organism>
<sequence>MGEIIKSPFTDEQVKNLNEYQKLGIVHEFTCRNDHDGERALIATNKCWICPTCDYTQDWCHAFMIDVKAIKDNWNNSPMGKLSPV</sequence>
<protein>
    <submittedName>
        <fullName evidence="1">Uncharacterized protein</fullName>
    </submittedName>
</protein>
<name>A0A6J5SV74_9CAUD</name>